<feature type="compositionally biased region" description="Polar residues" evidence="1">
    <location>
        <begin position="525"/>
        <end position="587"/>
    </location>
</feature>
<dbReference type="EMBL" id="AWUE01019262">
    <property type="protein sequence ID" value="OMO74729.1"/>
    <property type="molecule type" value="Genomic_DNA"/>
</dbReference>
<gene>
    <name evidence="3" type="ORF">COLO4_26527</name>
</gene>
<dbReference type="AlphaFoldDB" id="A0A1R3HWL4"/>
<evidence type="ECO:0000313" key="3">
    <source>
        <dbReference type="EMBL" id="OMO74729.1"/>
    </source>
</evidence>
<dbReference type="Pfam" id="PF10536">
    <property type="entry name" value="PMD"/>
    <property type="match status" value="1"/>
</dbReference>
<dbReference type="OrthoDB" id="1194658at2759"/>
<dbReference type="PANTHER" id="PTHR46033:SF80">
    <property type="entry name" value="PROTEIN MAIN-LIKE 2-LIKE"/>
    <property type="match status" value="1"/>
</dbReference>
<feature type="compositionally biased region" description="Polar residues" evidence="1">
    <location>
        <begin position="476"/>
        <end position="489"/>
    </location>
</feature>
<feature type="region of interest" description="Disordered" evidence="1">
    <location>
        <begin position="1"/>
        <end position="42"/>
    </location>
</feature>
<sequence>MATTHNGAPPRVSNSKKRHVWPKVDDGAARKKKKSHHSSKSFDRSWGSLRRAYLNHDKVVDNHIFKVIWVEVIDANERGYIPPDYVLKLCFDKGALPPSKVKFMDVSALLHLPMVYDSEEDLDNVGNPFDEYALKKGERKALSALRKAVRHGGKPRTITSYVNKCRDEDDTELQPFQFECFLLLWLARFVFPGNPEKGISAVLIPLAIHISKGPKFPLGPLYLGSLYARLDLLHEKIKASMGAYEVVAFLNLPFIQMCLWERFPLAAPNCNKCPPGSSDQRFRAWAWYDCKTRSKVSLLSVLDKPDKFCPRPYTCLLEGYGDPSKYPVDSSIPSEHMRAWFFTRELPAIIEVSDKAKEFSWLTKFYSPFIVALQFGYDQVAPDKHVANPNHTFMHCLTSFSAQRLPKSNYLIPSSKRVGKTVPAQKNVLSTVTHTGVAIGVASPSHSDVDIIGYSTTKTTSLPSNDVDAASLPTAKITSLPSNDASGAASSRHDDDDGDVEIVSEDDDEPEVDAVALKRGRVRHTSSSPGDSRVRLTSSSPKDNRVRLTSSSPEDNRVRLTSSSLRAGCNTSGATPATPRTSPNPASSVDEMGFDQPIGEFVLKAQTPSNLSLADLETMRKTYDDCGKIGFDLNFMQSAREQIQNVIVGMKDEPEVELAQITEELESLDAAKKRLSEAW</sequence>
<organism evidence="3 4">
    <name type="scientific">Corchorus olitorius</name>
    <dbReference type="NCBI Taxonomy" id="93759"/>
    <lineage>
        <taxon>Eukaryota</taxon>
        <taxon>Viridiplantae</taxon>
        <taxon>Streptophyta</taxon>
        <taxon>Embryophyta</taxon>
        <taxon>Tracheophyta</taxon>
        <taxon>Spermatophyta</taxon>
        <taxon>Magnoliopsida</taxon>
        <taxon>eudicotyledons</taxon>
        <taxon>Gunneridae</taxon>
        <taxon>Pentapetalae</taxon>
        <taxon>rosids</taxon>
        <taxon>malvids</taxon>
        <taxon>Malvales</taxon>
        <taxon>Malvaceae</taxon>
        <taxon>Grewioideae</taxon>
        <taxon>Apeibeae</taxon>
        <taxon>Corchorus</taxon>
    </lineage>
</organism>
<name>A0A1R3HWL4_9ROSI</name>
<feature type="compositionally biased region" description="Acidic residues" evidence="1">
    <location>
        <begin position="496"/>
        <end position="512"/>
    </location>
</feature>
<protein>
    <recommendedName>
        <fullName evidence="2">Aminotransferase-like plant mobile domain-containing protein</fullName>
    </recommendedName>
</protein>
<dbReference type="InterPro" id="IPR019557">
    <property type="entry name" value="AminoTfrase-like_pln_mobile"/>
</dbReference>
<feature type="region of interest" description="Disordered" evidence="1">
    <location>
        <begin position="473"/>
        <end position="588"/>
    </location>
</feature>
<evidence type="ECO:0000256" key="1">
    <source>
        <dbReference type="SAM" id="MobiDB-lite"/>
    </source>
</evidence>
<dbReference type="GO" id="GO:0010073">
    <property type="term" value="P:meristem maintenance"/>
    <property type="evidence" value="ECO:0007669"/>
    <property type="project" value="InterPro"/>
</dbReference>
<dbReference type="InterPro" id="IPR044824">
    <property type="entry name" value="MAIN-like"/>
</dbReference>
<keyword evidence="4" id="KW-1185">Reference proteome</keyword>
<evidence type="ECO:0000313" key="4">
    <source>
        <dbReference type="Proteomes" id="UP000187203"/>
    </source>
</evidence>
<comment type="caution">
    <text evidence="3">The sequence shown here is derived from an EMBL/GenBank/DDBJ whole genome shotgun (WGS) entry which is preliminary data.</text>
</comment>
<feature type="compositionally biased region" description="Basic residues" evidence="1">
    <location>
        <begin position="30"/>
        <end position="39"/>
    </location>
</feature>
<feature type="domain" description="Aminotransferase-like plant mobile" evidence="2">
    <location>
        <begin position="139"/>
        <end position="385"/>
    </location>
</feature>
<dbReference type="Proteomes" id="UP000187203">
    <property type="component" value="Unassembled WGS sequence"/>
</dbReference>
<dbReference type="STRING" id="93759.A0A1R3HWL4"/>
<evidence type="ECO:0000259" key="2">
    <source>
        <dbReference type="Pfam" id="PF10536"/>
    </source>
</evidence>
<reference evidence="4" key="1">
    <citation type="submission" date="2013-09" db="EMBL/GenBank/DDBJ databases">
        <title>Corchorus olitorius genome sequencing.</title>
        <authorList>
            <person name="Alam M."/>
            <person name="Haque M.S."/>
            <person name="Islam M.S."/>
            <person name="Emdad E.M."/>
            <person name="Islam M.M."/>
            <person name="Ahmed B."/>
            <person name="Halim A."/>
            <person name="Hossen Q.M.M."/>
            <person name="Hossain M.Z."/>
            <person name="Ahmed R."/>
            <person name="Khan M.M."/>
            <person name="Islam R."/>
            <person name="Rashid M.M."/>
            <person name="Khan S.A."/>
            <person name="Rahman M.S."/>
            <person name="Alam M."/>
            <person name="Yahiya A.S."/>
            <person name="Khan M.S."/>
            <person name="Azam M.S."/>
            <person name="Haque T."/>
            <person name="Lashkar M.Z.H."/>
            <person name="Akhand A.I."/>
            <person name="Morshed G."/>
            <person name="Roy S."/>
            <person name="Uddin K.S."/>
            <person name="Rabeya T."/>
            <person name="Hossain A.S."/>
            <person name="Chowdhury A."/>
            <person name="Snigdha A.R."/>
            <person name="Mortoza M.S."/>
            <person name="Matin S.A."/>
            <person name="Hoque S.M.E."/>
            <person name="Islam M.K."/>
            <person name="Roy D.K."/>
            <person name="Haider R."/>
            <person name="Moosa M.M."/>
            <person name="Elias S.M."/>
            <person name="Hasan A.M."/>
            <person name="Jahan S."/>
            <person name="Shafiuddin M."/>
            <person name="Mahmood N."/>
            <person name="Shommy N.S."/>
        </authorList>
    </citation>
    <scope>NUCLEOTIDE SEQUENCE [LARGE SCALE GENOMIC DNA]</scope>
    <source>
        <strain evidence="4">cv. O-4</strain>
    </source>
</reference>
<dbReference type="PANTHER" id="PTHR46033">
    <property type="entry name" value="PROTEIN MAIN-LIKE 2"/>
    <property type="match status" value="1"/>
</dbReference>
<proteinExistence type="predicted"/>
<accession>A0A1R3HWL4</accession>